<dbReference type="Proteomes" id="UP001158986">
    <property type="component" value="Unassembled WGS sequence"/>
</dbReference>
<gene>
    <name evidence="7" type="ORF">PBS001_LOCUS5165</name>
    <name evidence="6" type="ORF">PBS003_LOCUS1001</name>
</gene>
<dbReference type="PANTHER" id="PTHR46512">
    <property type="entry name" value="PEPTIDYLPROLYL ISOMERASE"/>
    <property type="match status" value="1"/>
</dbReference>
<dbReference type="SMART" id="SM00028">
    <property type="entry name" value="TPR"/>
    <property type="match status" value="4"/>
</dbReference>
<proteinExistence type="predicted"/>
<evidence type="ECO:0000256" key="1">
    <source>
        <dbReference type="ARBA" id="ARBA00000971"/>
    </source>
</evidence>
<dbReference type="Proteomes" id="UP001160483">
    <property type="component" value="Unassembled WGS sequence"/>
</dbReference>
<keyword evidence="3" id="KW-0697">Rotamase</keyword>
<evidence type="ECO:0000313" key="6">
    <source>
        <dbReference type="EMBL" id="CAH0474134.1"/>
    </source>
</evidence>
<evidence type="ECO:0000313" key="8">
    <source>
        <dbReference type="Proteomes" id="UP001158986"/>
    </source>
</evidence>
<organism evidence="6 9">
    <name type="scientific">Peronospora belbahrii</name>
    <dbReference type="NCBI Taxonomy" id="622444"/>
    <lineage>
        <taxon>Eukaryota</taxon>
        <taxon>Sar</taxon>
        <taxon>Stramenopiles</taxon>
        <taxon>Oomycota</taxon>
        <taxon>Peronosporomycetes</taxon>
        <taxon>Peronosporales</taxon>
        <taxon>Peronosporaceae</taxon>
        <taxon>Peronospora</taxon>
    </lineage>
</organism>
<dbReference type="PANTHER" id="PTHR46512:SF9">
    <property type="entry name" value="PEPTIDYLPROLYL ISOMERASE"/>
    <property type="match status" value="1"/>
</dbReference>
<dbReference type="GO" id="GO:0003755">
    <property type="term" value="F:peptidyl-prolyl cis-trans isomerase activity"/>
    <property type="evidence" value="ECO:0007669"/>
    <property type="project" value="UniProtKB-EC"/>
</dbReference>
<keyword evidence="5" id="KW-0802">TPR repeat</keyword>
<dbReference type="SUPFAM" id="SSF48452">
    <property type="entry name" value="TPR-like"/>
    <property type="match status" value="1"/>
</dbReference>
<comment type="caution">
    <text evidence="6">The sequence shown here is derived from an EMBL/GenBank/DDBJ whole genome shotgun (WGS) entry which is preliminary data.</text>
</comment>
<dbReference type="InterPro" id="IPR011990">
    <property type="entry name" value="TPR-like_helical_dom_sf"/>
</dbReference>
<evidence type="ECO:0000313" key="9">
    <source>
        <dbReference type="Proteomes" id="UP001160483"/>
    </source>
</evidence>
<dbReference type="EC" id="5.2.1.8" evidence="2"/>
<dbReference type="Pfam" id="PF00515">
    <property type="entry name" value="TPR_1"/>
    <property type="match status" value="1"/>
</dbReference>
<dbReference type="Gene3D" id="1.25.40.10">
    <property type="entry name" value="Tetratricopeptide repeat domain"/>
    <property type="match status" value="2"/>
</dbReference>
<evidence type="ECO:0000256" key="3">
    <source>
        <dbReference type="ARBA" id="ARBA00023110"/>
    </source>
</evidence>
<dbReference type="EMBL" id="CAKLCB010000264">
    <property type="protein sequence ID" value="CAH0518601.1"/>
    <property type="molecule type" value="Genomic_DNA"/>
</dbReference>
<evidence type="ECO:0000256" key="5">
    <source>
        <dbReference type="PROSITE-ProRule" id="PRU00339"/>
    </source>
</evidence>
<evidence type="ECO:0000313" key="7">
    <source>
        <dbReference type="EMBL" id="CAH0518601.1"/>
    </source>
</evidence>
<evidence type="ECO:0000256" key="4">
    <source>
        <dbReference type="ARBA" id="ARBA00023235"/>
    </source>
</evidence>
<dbReference type="PROSITE" id="PS50005">
    <property type="entry name" value="TPR"/>
    <property type="match status" value="1"/>
</dbReference>
<accession>A0AAU9KP31</accession>
<keyword evidence="8" id="KW-1185">Reference proteome</keyword>
<protein>
    <recommendedName>
        <fullName evidence="2">peptidylprolyl isomerase</fullName>
        <ecNumber evidence="2">5.2.1.8</ecNumber>
    </recommendedName>
</protein>
<dbReference type="AlphaFoldDB" id="A0AAU9KP31"/>
<comment type="catalytic activity">
    <reaction evidence="1">
        <text>[protein]-peptidylproline (omega=180) = [protein]-peptidylproline (omega=0)</text>
        <dbReference type="Rhea" id="RHEA:16237"/>
        <dbReference type="Rhea" id="RHEA-COMP:10747"/>
        <dbReference type="Rhea" id="RHEA-COMP:10748"/>
        <dbReference type="ChEBI" id="CHEBI:83833"/>
        <dbReference type="ChEBI" id="CHEBI:83834"/>
        <dbReference type="EC" id="5.2.1.8"/>
    </reaction>
</comment>
<reference evidence="6 8" key="1">
    <citation type="submission" date="2021-11" db="EMBL/GenBank/DDBJ databases">
        <authorList>
            <person name="Islam A."/>
            <person name="Islam S."/>
            <person name="Flora M.S."/>
            <person name="Rahman M."/>
            <person name="Ziaur R.M."/>
            <person name="Epstein J.H."/>
            <person name="Hassan M."/>
            <person name="Klassen M."/>
            <person name="Woodard K."/>
            <person name="Webb A."/>
            <person name="Webby R.J."/>
            <person name="El Zowalaty M.E."/>
        </authorList>
    </citation>
    <scope>NUCLEOTIDE SEQUENCE</scope>
    <source>
        <strain evidence="7">Pbs1</strain>
        <strain evidence="6">Pbs3</strain>
    </source>
</reference>
<dbReference type="InterPro" id="IPR050754">
    <property type="entry name" value="FKBP4/5/8-like"/>
</dbReference>
<evidence type="ECO:0000256" key="2">
    <source>
        <dbReference type="ARBA" id="ARBA00013194"/>
    </source>
</evidence>
<keyword evidence="4" id="KW-0413">Isomerase</keyword>
<dbReference type="InterPro" id="IPR019734">
    <property type="entry name" value="TPR_rpt"/>
</dbReference>
<feature type="repeat" description="TPR" evidence="5">
    <location>
        <begin position="435"/>
        <end position="468"/>
    </location>
</feature>
<name>A0AAU9KP31_9STRA</name>
<dbReference type="EMBL" id="CAKKTJ010000095">
    <property type="protein sequence ID" value="CAH0474134.1"/>
    <property type="molecule type" value="Genomic_DNA"/>
</dbReference>
<sequence length="514" mass="58251">MSYNHSYTKWATFDVEKELKRVDEVEEREIQQKQQQKQIQVKESIERSVAHAAEQSAAIFAAQAAVAALKAKNTKTRKGKAVNQEIVAIVDDVEIEKAATLQTRANVFALKHELLQRILENRRLGDSIVTQEQTNWHEAKRLYQNALDATKKLEEVVPVLLQMEEEQDQLLGATTALQEIKCPVSGQKRGFKCRNKGHESGSRDDKQACKKSEEILPKANDLVAIITMFYKDIYVGIGTCDFKEERFAEATEAFKEVLLRDDGHLTSWLKRGEAFEKMDAPLLAMLHYNRITNLDAKHEMGSKALARVKTKLLVEGEAPNGDNNKFKSAISACTEGRTLKEVLERVQLVFQEACVLAVESFFYYSTTRFQVVLGCLEALRTRPEVTNKDVVLPALRDLEISCHLNIASGCLEMQRNYAMGITHCQQVFLLDSNSVIAYFRMGQLYHALHNYKKALECYEMAKVVLPVTVSGVTEGRHEKMLSTIVKATDKCEFDRNQYDIDYLQSLAAKKSVDQ</sequence>